<proteinExistence type="inferred from homology"/>
<dbReference type="GO" id="GO:0030145">
    <property type="term" value="F:manganese ion binding"/>
    <property type="evidence" value="ECO:0007669"/>
    <property type="project" value="InterPro"/>
</dbReference>
<gene>
    <name evidence="10" type="primary">gpmI</name>
    <name evidence="16" type="ORF">UV09_C0007G0013</name>
</gene>
<feature type="domain" description="BPG-independent PGAM N-terminal" evidence="15">
    <location>
        <begin position="80"/>
        <end position="324"/>
    </location>
</feature>
<evidence type="ECO:0000256" key="3">
    <source>
        <dbReference type="ARBA" id="ARBA00002315"/>
    </source>
</evidence>
<name>A0A0G1CC88_9BACT</name>
<comment type="caution">
    <text evidence="10">Lacks conserved residue(s) required for the propagation of feature annotation.</text>
</comment>
<evidence type="ECO:0000256" key="11">
    <source>
        <dbReference type="NCBIfam" id="TIGR01307"/>
    </source>
</evidence>
<comment type="catalytic activity">
    <reaction evidence="1 10">
        <text>(2R)-2-phosphoglycerate = (2R)-3-phosphoglycerate</text>
        <dbReference type="Rhea" id="RHEA:15901"/>
        <dbReference type="ChEBI" id="CHEBI:58272"/>
        <dbReference type="ChEBI" id="CHEBI:58289"/>
        <dbReference type="EC" id="5.4.2.12"/>
    </reaction>
</comment>
<evidence type="ECO:0000256" key="8">
    <source>
        <dbReference type="ARBA" id="ARBA00023211"/>
    </source>
</evidence>
<comment type="function">
    <text evidence="3 10">Catalyzes the interconversion of 2-phosphoglycerate and 3-phosphoglycerate.</text>
</comment>
<sequence length="545" mass="60490">MRPVVLVVIDGWGIAPPGPGNAISQSNLPFWQHLNLNYPHGTLAASGEAVGLPRGQDGNTETGHLNLGAGYIVPQDLQRINYAIADGTFFQNRAFLAALDHTRKYESNLHLLGLIGSGGVHSNLEHLLALLQLCKEQQFNKVYLHLITDGRDSPPKSALVYLNQLTNYLSSVKLGKIATIMGRFYAMDRDRRWDRTEKAYHALTSVNGIPNGPDVSQIINQAYQAGITDEFLVPTQLTDNGKVLPRISSKDSLIFYNFRIDRPRQLTRAFIMEQFTREGNKPEYDPFIVKYHQKHIISLPVFQKPFSRGQFLKHLYMVTMTEYSQIVHASAIAYPPHIVAVPLGKILEENKLSQLHMAESEKERFVTYYFNGQREAPFNNQDTLIVPSPKVLTYDLMPEMSANRLTDELLKNLKTKKIDFAVVNFANADMVGHTGNIPATVKACETIDRVLSRIIPVVSSLGGLVLITADHGNAEELIDNQSGGINTEHSSYPVPFIAVAKKLLGKGQSLGNGILADIAPTILAILKIKPPTQMTGRNLLVNILD</sequence>
<evidence type="ECO:0000313" key="17">
    <source>
        <dbReference type="Proteomes" id="UP000034320"/>
    </source>
</evidence>
<dbReference type="SUPFAM" id="SSF64158">
    <property type="entry name" value="2,3-Bisphosphoglycerate-independent phosphoglycerate mutase, substrate-binding domain"/>
    <property type="match status" value="1"/>
</dbReference>
<reference evidence="16 17" key="1">
    <citation type="journal article" date="2015" name="Nature">
        <title>rRNA introns, odd ribosomes, and small enigmatic genomes across a large radiation of phyla.</title>
        <authorList>
            <person name="Brown C.T."/>
            <person name="Hug L.A."/>
            <person name="Thomas B.C."/>
            <person name="Sharon I."/>
            <person name="Castelle C.J."/>
            <person name="Singh A."/>
            <person name="Wilkins M.J."/>
            <person name="Williams K.H."/>
            <person name="Banfield J.F."/>
        </authorList>
    </citation>
    <scope>NUCLEOTIDE SEQUENCE [LARGE SCALE GENOMIC DNA]</scope>
</reference>
<feature type="domain" description="Metalloenzyme" evidence="14">
    <location>
        <begin position="3"/>
        <end position="529"/>
    </location>
</feature>
<evidence type="ECO:0000313" key="16">
    <source>
        <dbReference type="EMBL" id="KKS47253.1"/>
    </source>
</evidence>
<evidence type="ECO:0000256" key="10">
    <source>
        <dbReference type="HAMAP-Rule" id="MF_01038"/>
    </source>
</evidence>
<feature type="binding site" evidence="10 12">
    <location>
        <position position="189"/>
    </location>
    <ligand>
        <name>substrate</name>
    </ligand>
</feature>
<organism evidence="16 17">
    <name type="scientific">Candidatus Gottesmanbacteria bacterium GW2011_GWA2_42_18</name>
    <dbReference type="NCBI Taxonomy" id="1618442"/>
    <lineage>
        <taxon>Bacteria</taxon>
        <taxon>Candidatus Gottesmaniibacteriota</taxon>
    </lineage>
</organism>
<dbReference type="Pfam" id="PF06415">
    <property type="entry name" value="iPGM_N"/>
    <property type="match status" value="1"/>
</dbReference>
<dbReference type="UniPathway" id="UPA00109">
    <property type="reaction ID" value="UER00186"/>
</dbReference>
<dbReference type="FunFam" id="3.40.1450.10:FF:000002">
    <property type="entry name" value="2,3-bisphosphoglycerate-independent phosphoglycerate mutase"/>
    <property type="match status" value="1"/>
</dbReference>
<dbReference type="InterPro" id="IPR005995">
    <property type="entry name" value="Pgm_bpd_ind"/>
</dbReference>
<evidence type="ECO:0000256" key="4">
    <source>
        <dbReference type="ARBA" id="ARBA00004798"/>
    </source>
</evidence>
<feature type="binding site" evidence="10 12">
    <location>
        <begin position="151"/>
        <end position="152"/>
    </location>
    <ligand>
        <name>substrate</name>
    </ligand>
</feature>
<evidence type="ECO:0000256" key="13">
    <source>
        <dbReference type="PIRSR" id="PIRSR001492-3"/>
    </source>
</evidence>
<comment type="pathway">
    <text evidence="4 10">Carbohydrate degradation; glycolysis; pyruvate from D-glyceraldehyde 3-phosphate: step 3/5.</text>
</comment>
<dbReference type="Gene3D" id="3.40.1450.10">
    <property type="entry name" value="BPG-independent phosphoglycerate mutase, domain B"/>
    <property type="match status" value="1"/>
</dbReference>
<evidence type="ECO:0000259" key="14">
    <source>
        <dbReference type="Pfam" id="PF01676"/>
    </source>
</evidence>
<evidence type="ECO:0000256" key="6">
    <source>
        <dbReference type="ARBA" id="ARBA00022723"/>
    </source>
</evidence>
<keyword evidence="8 13" id="KW-0464">Manganese</keyword>
<evidence type="ECO:0000256" key="9">
    <source>
        <dbReference type="ARBA" id="ARBA00023235"/>
    </source>
</evidence>
<dbReference type="InterPro" id="IPR017850">
    <property type="entry name" value="Alkaline_phosphatase_core_sf"/>
</dbReference>
<dbReference type="CDD" id="cd16010">
    <property type="entry name" value="iPGM"/>
    <property type="match status" value="1"/>
</dbReference>
<evidence type="ECO:0000259" key="15">
    <source>
        <dbReference type="Pfam" id="PF06415"/>
    </source>
</evidence>
<keyword evidence="9 10" id="KW-0413">Isomerase</keyword>
<dbReference type="EMBL" id="LCDD01000007">
    <property type="protein sequence ID" value="KKS47253.1"/>
    <property type="molecule type" value="Genomic_DNA"/>
</dbReference>
<feature type="binding site" evidence="13">
    <location>
        <position position="433"/>
    </location>
    <ligand>
        <name>Mn(2+)</name>
        <dbReference type="ChEBI" id="CHEBI:29035"/>
        <label>1</label>
    </ligand>
</feature>
<comment type="subunit">
    <text evidence="10">Monomer.</text>
</comment>
<dbReference type="Proteomes" id="UP000034320">
    <property type="component" value="Unassembled WGS sequence"/>
</dbReference>
<accession>A0A0G1CC88</accession>
<feature type="binding site" evidence="10 12">
    <location>
        <position position="362"/>
    </location>
    <ligand>
        <name>substrate</name>
    </ligand>
</feature>
<comment type="similarity">
    <text evidence="5 10">Belongs to the BPG-independent phosphoglycerate mutase family.</text>
</comment>
<dbReference type="GO" id="GO:0004619">
    <property type="term" value="F:phosphoglycerate mutase activity"/>
    <property type="evidence" value="ECO:0007669"/>
    <property type="project" value="UniProtKB-UniRule"/>
</dbReference>
<dbReference type="Pfam" id="PF01676">
    <property type="entry name" value="Metalloenzyme"/>
    <property type="match status" value="1"/>
</dbReference>
<feature type="binding site" evidence="13">
    <location>
        <position position="429"/>
    </location>
    <ligand>
        <name>Mn(2+)</name>
        <dbReference type="ChEBI" id="CHEBI:29035"/>
        <label>1</label>
    </ligand>
</feature>
<feature type="binding site" evidence="13">
    <location>
        <position position="471"/>
    </location>
    <ligand>
        <name>Mn(2+)</name>
        <dbReference type="ChEBI" id="CHEBI:29035"/>
        <label>2</label>
    </ligand>
</feature>
<evidence type="ECO:0000256" key="1">
    <source>
        <dbReference type="ARBA" id="ARBA00000370"/>
    </source>
</evidence>
<dbReference type="Gene3D" id="3.40.720.10">
    <property type="entry name" value="Alkaline Phosphatase, subunit A"/>
    <property type="match status" value="1"/>
</dbReference>
<evidence type="ECO:0000256" key="7">
    <source>
        <dbReference type="ARBA" id="ARBA00023152"/>
    </source>
</evidence>
<dbReference type="InterPro" id="IPR006124">
    <property type="entry name" value="Metalloenzyme"/>
</dbReference>
<dbReference type="InterPro" id="IPR036646">
    <property type="entry name" value="PGAM_B_sf"/>
</dbReference>
<protein>
    <recommendedName>
        <fullName evidence="10 11">2,3-bisphosphoglycerate-independent phosphoglycerate mutase</fullName>
        <shortName evidence="10">BPG-independent PGAM</shortName>
        <shortName evidence="10">Phosphoglyceromutase</shortName>
        <shortName evidence="10">iPGM</shortName>
        <ecNumber evidence="10 11">5.4.2.12</ecNumber>
    </recommendedName>
</protein>
<dbReference type="SUPFAM" id="SSF53649">
    <property type="entry name" value="Alkaline phosphatase-like"/>
    <property type="match status" value="1"/>
</dbReference>
<feature type="binding site" evidence="13">
    <location>
        <position position="489"/>
    </location>
    <ligand>
        <name>Mn(2+)</name>
        <dbReference type="ChEBI" id="CHEBI:29035"/>
        <label>1</label>
    </ligand>
</feature>
<dbReference type="PATRIC" id="fig|1618442.3.peg.385"/>
<dbReference type="PANTHER" id="PTHR31637">
    <property type="entry name" value="2,3-BISPHOSPHOGLYCERATE-INDEPENDENT PHOSPHOGLYCERATE MUTASE"/>
    <property type="match status" value="1"/>
</dbReference>
<evidence type="ECO:0000256" key="12">
    <source>
        <dbReference type="PIRSR" id="PIRSR001492-2"/>
    </source>
</evidence>
<dbReference type="EC" id="5.4.2.12" evidence="10 11"/>
<feature type="binding site" evidence="10 12">
    <location>
        <position position="183"/>
    </location>
    <ligand>
        <name>substrate</name>
    </ligand>
</feature>
<dbReference type="GO" id="GO:0006007">
    <property type="term" value="P:glucose catabolic process"/>
    <property type="evidence" value="ECO:0007669"/>
    <property type="project" value="InterPro"/>
</dbReference>
<keyword evidence="6 13" id="KW-0479">Metal-binding</keyword>
<comment type="caution">
    <text evidence="16">The sequence shown here is derived from an EMBL/GenBank/DDBJ whole genome shotgun (WGS) entry which is preliminary data.</text>
</comment>
<dbReference type="GO" id="GO:0006096">
    <property type="term" value="P:glycolytic process"/>
    <property type="evidence" value="ECO:0007669"/>
    <property type="project" value="UniProtKB-UniRule"/>
</dbReference>
<feature type="binding site" evidence="10 12">
    <location>
        <begin position="259"/>
        <end position="262"/>
    </location>
    <ligand>
        <name>substrate</name>
    </ligand>
</feature>
<dbReference type="PANTHER" id="PTHR31637:SF0">
    <property type="entry name" value="2,3-BISPHOSPHOGLYCERATE-INDEPENDENT PHOSPHOGLYCERATE MUTASE"/>
    <property type="match status" value="1"/>
</dbReference>
<keyword evidence="7 10" id="KW-0324">Glycolysis</keyword>
<evidence type="ECO:0000256" key="2">
    <source>
        <dbReference type="ARBA" id="ARBA00001936"/>
    </source>
</evidence>
<dbReference type="PIRSF" id="PIRSF001492">
    <property type="entry name" value="IPGAM"/>
    <property type="match status" value="1"/>
</dbReference>
<dbReference type="HAMAP" id="MF_01038">
    <property type="entry name" value="GpmI"/>
    <property type="match status" value="1"/>
</dbReference>
<feature type="binding site" evidence="13">
    <location>
        <position position="10"/>
    </location>
    <ligand>
        <name>Mn(2+)</name>
        <dbReference type="ChEBI" id="CHEBI:29035"/>
        <label>2</label>
    </ligand>
</feature>
<dbReference type="InterPro" id="IPR011258">
    <property type="entry name" value="BPG-indep_PGM_N"/>
</dbReference>
<feature type="binding site" evidence="13">
    <location>
        <position position="470"/>
    </location>
    <ligand>
        <name>Mn(2+)</name>
        <dbReference type="ChEBI" id="CHEBI:29035"/>
        <label>2</label>
    </ligand>
</feature>
<evidence type="ECO:0000256" key="5">
    <source>
        <dbReference type="ARBA" id="ARBA00008819"/>
    </source>
</evidence>
<comment type="cofactor">
    <cofactor evidence="2">
        <name>Mn(2+)</name>
        <dbReference type="ChEBI" id="CHEBI:29035"/>
    </cofactor>
</comment>
<dbReference type="NCBIfam" id="TIGR01307">
    <property type="entry name" value="pgm_bpd_ind"/>
    <property type="match status" value="1"/>
</dbReference>
<dbReference type="AlphaFoldDB" id="A0A0G1CC88"/>
<feature type="binding site" evidence="10 12">
    <location>
        <position position="121"/>
    </location>
    <ligand>
        <name>substrate</name>
    </ligand>
</feature>
<dbReference type="GO" id="GO:0005829">
    <property type="term" value="C:cytosol"/>
    <property type="evidence" value="ECO:0007669"/>
    <property type="project" value="TreeGrafter"/>
</dbReference>